<name>A0A9N9HFN9_9GLOM</name>
<dbReference type="EMBL" id="CAJVPL010007597">
    <property type="protein sequence ID" value="CAG8670408.1"/>
    <property type="molecule type" value="Genomic_DNA"/>
</dbReference>
<organism evidence="2 3">
    <name type="scientific">Ambispora gerdemannii</name>
    <dbReference type="NCBI Taxonomy" id="144530"/>
    <lineage>
        <taxon>Eukaryota</taxon>
        <taxon>Fungi</taxon>
        <taxon>Fungi incertae sedis</taxon>
        <taxon>Mucoromycota</taxon>
        <taxon>Glomeromycotina</taxon>
        <taxon>Glomeromycetes</taxon>
        <taxon>Archaeosporales</taxon>
        <taxon>Ambisporaceae</taxon>
        <taxon>Ambispora</taxon>
    </lineage>
</organism>
<evidence type="ECO:0000313" key="2">
    <source>
        <dbReference type="EMBL" id="CAG8670408.1"/>
    </source>
</evidence>
<reference evidence="2" key="1">
    <citation type="submission" date="2021-06" db="EMBL/GenBank/DDBJ databases">
        <authorList>
            <person name="Kallberg Y."/>
            <person name="Tangrot J."/>
            <person name="Rosling A."/>
        </authorList>
    </citation>
    <scope>NUCLEOTIDE SEQUENCE</scope>
    <source>
        <strain evidence="2">MT106</strain>
    </source>
</reference>
<accession>A0A9N9HFN9</accession>
<dbReference type="InterPro" id="IPR018289">
    <property type="entry name" value="MULE_transposase_dom"/>
</dbReference>
<gene>
    <name evidence="2" type="ORF">AGERDE_LOCUS12230</name>
</gene>
<feature type="non-terminal residue" evidence="2">
    <location>
        <position position="563"/>
    </location>
</feature>
<dbReference type="AlphaFoldDB" id="A0A9N9HFN9"/>
<feature type="non-terminal residue" evidence="2">
    <location>
        <position position="1"/>
    </location>
</feature>
<evidence type="ECO:0000259" key="1">
    <source>
        <dbReference type="Pfam" id="PF10551"/>
    </source>
</evidence>
<keyword evidence="3" id="KW-1185">Reference proteome</keyword>
<dbReference type="Proteomes" id="UP000789831">
    <property type="component" value="Unassembled WGS sequence"/>
</dbReference>
<protein>
    <submittedName>
        <fullName evidence="2">9270_t:CDS:1</fullName>
    </submittedName>
</protein>
<evidence type="ECO:0000313" key="3">
    <source>
        <dbReference type="Proteomes" id="UP000789831"/>
    </source>
</evidence>
<proteinExistence type="predicted"/>
<dbReference type="PANTHER" id="PTHR47718">
    <property type="entry name" value="OS01G0519700 PROTEIN"/>
    <property type="match status" value="1"/>
</dbReference>
<feature type="domain" description="MULE transposase" evidence="1">
    <location>
        <begin position="245"/>
        <end position="299"/>
    </location>
</feature>
<dbReference type="OrthoDB" id="2449845at2759"/>
<dbReference type="Pfam" id="PF10551">
    <property type="entry name" value="MULE"/>
    <property type="match status" value="1"/>
</dbReference>
<comment type="caution">
    <text evidence="2">The sequence shown here is derived from an EMBL/GenBank/DDBJ whole genome shotgun (WGS) entry which is preliminary data.</text>
</comment>
<sequence>PTSNVKSIFHVELTNQALQSNTNEEIAKSSSQLQDSANEDINASNEIVNLCVGYVFESWEEVDKIIKIYNKREGFGIVQKRLELHPKGHIKYHSYRCEFSGCSQPKKKVDVHNHRDRKLKQQECEWNANINSPRNALLITLTTFANIHNHPLYPDAQHYVSIYRNISEDVLSEIQFLTENENLLIGTQKKLLKAKFLTESILDRDLSNAIQKFKIHTDEKLDASCLLTTLLECKSYDHQWAYYDVILNDNTAKTKRYQMSLSLFLIVDNNTRSRLVAQALVSDKTTESYKWILECTKKTTMIESLQNLPKNLKSKLHSQYESFVHDFFLCCNSLCEESFYERWSQLTEKYSNVKDYLMRALYPSRQVWARAFISKIFTAGIQTTSRVEGLNSIVKRLLTASSSLCDLVDASMQDSKMRHSGIKCLEMSQCLYFVASQMDIANNNDEDSNLIVTDEFVKDSYNAKQILLKSIIAEVGEENVREKQQTLAFRGSVAGFHIQMVPVRWYNDEQKDKDIITSACCFANQESAKNQPNEILTPNLSTISKSMTCVLRRAAQRKVKYGE</sequence>